<dbReference type="GeneID" id="20215910"/>
<dbReference type="OrthoDB" id="6243574at2759"/>
<protein>
    <recommendedName>
        <fullName evidence="4">Reverse transcriptase domain-containing protein</fullName>
    </recommendedName>
</protein>
<gene>
    <name evidence="2" type="primary">20215910</name>
    <name evidence="1" type="ORF">HELRODRAFT_81202</name>
</gene>
<dbReference type="EMBL" id="AMQM01004908">
    <property type="status" value="NOT_ANNOTATED_CDS"/>
    <property type="molecule type" value="Genomic_DNA"/>
</dbReference>
<dbReference type="HOGENOM" id="CLU_2580636_0_0_1"/>
<proteinExistence type="predicted"/>
<evidence type="ECO:0008006" key="4">
    <source>
        <dbReference type="Google" id="ProtNLM"/>
    </source>
</evidence>
<dbReference type="KEGG" id="hro:HELRODRAFT_81202"/>
<dbReference type="InParanoid" id="T1G4B2"/>
<evidence type="ECO:0000313" key="1">
    <source>
        <dbReference type="EMBL" id="ESO02943.1"/>
    </source>
</evidence>
<organism evidence="2 3">
    <name type="scientific">Helobdella robusta</name>
    <name type="common">Californian leech</name>
    <dbReference type="NCBI Taxonomy" id="6412"/>
    <lineage>
        <taxon>Eukaryota</taxon>
        <taxon>Metazoa</taxon>
        <taxon>Spiralia</taxon>
        <taxon>Lophotrochozoa</taxon>
        <taxon>Annelida</taxon>
        <taxon>Clitellata</taxon>
        <taxon>Hirudinea</taxon>
        <taxon>Rhynchobdellida</taxon>
        <taxon>Glossiphoniidae</taxon>
        <taxon>Helobdella</taxon>
    </lineage>
</organism>
<dbReference type="EnsemblMetazoa" id="HelroT81202">
    <property type="protein sequence ID" value="HelroP81202"/>
    <property type="gene ID" value="HelroG81202"/>
</dbReference>
<sequence>LFAPVISKLANLSFSKDVFPARVFPLLKKSNLDPSDPSNYRPISNLSTFSKIFERLASNRILTQVTSSLNLAPFQSVCLSS</sequence>
<reference evidence="3" key="1">
    <citation type="submission" date="2012-12" db="EMBL/GenBank/DDBJ databases">
        <authorList>
            <person name="Hellsten U."/>
            <person name="Grimwood J."/>
            <person name="Chapman J.A."/>
            <person name="Shapiro H."/>
            <person name="Aerts A."/>
            <person name="Otillar R.P."/>
            <person name="Terry A.Y."/>
            <person name="Boore J.L."/>
            <person name="Simakov O."/>
            <person name="Marletaz F."/>
            <person name="Cho S.-J."/>
            <person name="Edsinger-Gonzales E."/>
            <person name="Havlak P."/>
            <person name="Kuo D.-H."/>
            <person name="Larsson T."/>
            <person name="Lv J."/>
            <person name="Arendt D."/>
            <person name="Savage R."/>
            <person name="Osoegawa K."/>
            <person name="de Jong P."/>
            <person name="Lindberg D.R."/>
            <person name="Seaver E.C."/>
            <person name="Weisblat D.A."/>
            <person name="Putnam N.H."/>
            <person name="Grigoriev I.V."/>
            <person name="Rokhsar D.S."/>
        </authorList>
    </citation>
    <scope>NUCLEOTIDE SEQUENCE</scope>
</reference>
<reference evidence="1 3" key="2">
    <citation type="journal article" date="2013" name="Nature">
        <title>Insights into bilaterian evolution from three spiralian genomes.</title>
        <authorList>
            <person name="Simakov O."/>
            <person name="Marletaz F."/>
            <person name="Cho S.J."/>
            <person name="Edsinger-Gonzales E."/>
            <person name="Havlak P."/>
            <person name="Hellsten U."/>
            <person name="Kuo D.H."/>
            <person name="Larsson T."/>
            <person name="Lv J."/>
            <person name="Arendt D."/>
            <person name="Savage R."/>
            <person name="Osoegawa K."/>
            <person name="de Jong P."/>
            <person name="Grimwood J."/>
            <person name="Chapman J.A."/>
            <person name="Shapiro H."/>
            <person name="Aerts A."/>
            <person name="Otillar R.P."/>
            <person name="Terry A.Y."/>
            <person name="Boore J.L."/>
            <person name="Grigoriev I.V."/>
            <person name="Lindberg D.R."/>
            <person name="Seaver E.C."/>
            <person name="Weisblat D.A."/>
            <person name="Putnam N.H."/>
            <person name="Rokhsar D.S."/>
        </authorList>
    </citation>
    <scope>NUCLEOTIDE SEQUENCE</scope>
</reference>
<evidence type="ECO:0000313" key="2">
    <source>
        <dbReference type="EnsemblMetazoa" id="HelroP81202"/>
    </source>
</evidence>
<accession>T1G4B2</accession>
<keyword evidence="3" id="KW-1185">Reference proteome</keyword>
<name>T1G4B2_HELRO</name>
<reference evidence="2" key="3">
    <citation type="submission" date="2015-06" db="UniProtKB">
        <authorList>
            <consortium name="EnsemblMetazoa"/>
        </authorList>
    </citation>
    <scope>IDENTIFICATION</scope>
</reference>
<dbReference type="Proteomes" id="UP000015101">
    <property type="component" value="Unassembled WGS sequence"/>
</dbReference>
<dbReference type="EMBL" id="KB096716">
    <property type="protein sequence ID" value="ESO02943.1"/>
    <property type="molecule type" value="Genomic_DNA"/>
</dbReference>
<dbReference type="CTD" id="20215910"/>
<evidence type="ECO:0000313" key="3">
    <source>
        <dbReference type="Proteomes" id="UP000015101"/>
    </source>
</evidence>
<dbReference type="RefSeq" id="XP_009019157.1">
    <property type="nucleotide sequence ID" value="XM_009020909.1"/>
</dbReference>
<dbReference type="AlphaFoldDB" id="T1G4B2"/>